<dbReference type="InterPro" id="IPR004481">
    <property type="entry name" value="K/Na/Ca-exchanger"/>
</dbReference>
<evidence type="ECO:0000259" key="6">
    <source>
        <dbReference type="Pfam" id="PF01699"/>
    </source>
</evidence>
<evidence type="ECO:0000256" key="3">
    <source>
        <dbReference type="ARBA" id="ARBA00022989"/>
    </source>
</evidence>
<keyword evidence="4 5" id="KW-0472">Membrane</keyword>
<name>A0A5C6RT34_9FLAO</name>
<dbReference type="RefSeq" id="WP_147100466.1">
    <property type="nucleotide sequence ID" value="NZ_VOOS01000003.1"/>
</dbReference>
<feature type="transmembrane region" description="Helical" evidence="5">
    <location>
        <begin position="101"/>
        <end position="122"/>
    </location>
</feature>
<dbReference type="PANTHER" id="PTHR10846:SF8">
    <property type="entry name" value="INNER MEMBRANE PROTEIN YRBG"/>
    <property type="match status" value="1"/>
</dbReference>
<feature type="transmembrane region" description="Helical" evidence="5">
    <location>
        <begin position="291"/>
        <end position="308"/>
    </location>
</feature>
<dbReference type="Gene3D" id="1.20.1420.30">
    <property type="entry name" value="NCX, central ion-binding region"/>
    <property type="match status" value="1"/>
</dbReference>
<proteinExistence type="predicted"/>
<gene>
    <name evidence="7" type="ORF">FRY74_08420</name>
</gene>
<dbReference type="GO" id="GO:0005886">
    <property type="term" value="C:plasma membrane"/>
    <property type="evidence" value="ECO:0007669"/>
    <property type="project" value="TreeGrafter"/>
</dbReference>
<dbReference type="InterPro" id="IPR044880">
    <property type="entry name" value="NCX_ion-bd_dom_sf"/>
</dbReference>
<feature type="transmembrane region" description="Helical" evidence="5">
    <location>
        <begin position="167"/>
        <end position="186"/>
    </location>
</feature>
<feature type="transmembrane region" description="Helical" evidence="5">
    <location>
        <begin position="76"/>
        <end position="94"/>
    </location>
</feature>
<protein>
    <submittedName>
        <fullName evidence="7">Calcium/sodium antiporter</fullName>
    </submittedName>
</protein>
<keyword evidence="3 5" id="KW-1133">Transmembrane helix</keyword>
<evidence type="ECO:0000256" key="1">
    <source>
        <dbReference type="ARBA" id="ARBA00004141"/>
    </source>
</evidence>
<feature type="transmembrane region" description="Helical" evidence="5">
    <location>
        <begin position="266"/>
        <end position="284"/>
    </location>
</feature>
<comment type="caution">
    <text evidence="7">The sequence shown here is derived from an EMBL/GenBank/DDBJ whole genome shotgun (WGS) entry which is preliminary data.</text>
</comment>
<reference evidence="7 8" key="1">
    <citation type="submission" date="2019-08" db="EMBL/GenBank/DDBJ databases">
        <title>Genome of Vicingus serpentipes NCIMB 15042.</title>
        <authorList>
            <person name="Bowman J.P."/>
        </authorList>
    </citation>
    <scope>NUCLEOTIDE SEQUENCE [LARGE SCALE GENOMIC DNA]</scope>
    <source>
        <strain evidence="7 8">NCIMB 15042</strain>
    </source>
</reference>
<evidence type="ECO:0000256" key="5">
    <source>
        <dbReference type="SAM" id="Phobius"/>
    </source>
</evidence>
<feature type="domain" description="Sodium/calcium exchanger membrane region" evidence="6">
    <location>
        <begin position="168"/>
        <end position="308"/>
    </location>
</feature>
<feature type="transmembrane region" description="Helical" evidence="5">
    <location>
        <begin position="201"/>
        <end position="224"/>
    </location>
</feature>
<accession>A0A5C6RT34</accession>
<feature type="transmembrane region" description="Helical" evidence="5">
    <location>
        <begin position="128"/>
        <end position="146"/>
    </location>
</feature>
<dbReference type="InterPro" id="IPR004837">
    <property type="entry name" value="NaCa_Exmemb"/>
</dbReference>
<dbReference type="GO" id="GO:0008273">
    <property type="term" value="F:calcium, potassium:sodium antiporter activity"/>
    <property type="evidence" value="ECO:0007669"/>
    <property type="project" value="TreeGrafter"/>
</dbReference>
<feature type="transmembrane region" description="Helical" evidence="5">
    <location>
        <begin position="36"/>
        <end position="56"/>
    </location>
</feature>
<feature type="transmembrane region" description="Helical" evidence="5">
    <location>
        <begin position="236"/>
        <end position="254"/>
    </location>
</feature>
<sequence length="309" mass="33457">MEYLWLVLGLIVLIVAGEFLVKGAVGVALKFNISTLVIGMTIVAFGTSAPELLVSVKAAIEGHPEISIGNVLGSNIANLALVLGLTTIVLPINVQRSTIRLDWPIMMLATIAFSLFIMNGIIDWWEGVLYIIALIAFNFFMIKNSANSIEVNDEVEQEKSNKNFLKNILFVVIGVVGLAFGANWLLDGAVQIALNFGVSEYVIGATIVAFGTSVPELVTSLVAAFKKQTDISIGNLIGSNIFNLLAVLGVTSVVKEIPVSSQVQGLDVYWLLGISFLIFPLMIFNNRINRISGLILVVSYIAYIYFALK</sequence>
<dbReference type="GO" id="GO:0005262">
    <property type="term" value="F:calcium channel activity"/>
    <property type="evidence" value="ECO:0007669"/>
    <property type="project" value="TreeGrafter"/>
</dbReference>
<dbReference type="EMBL" id="VOOS01000003">
    <property type="protein sequence ID" value="TXB65438.1"/>
    <property type="molecule type" value="Genomic_DNA"/>
</dbReference>
<organism evidence="7 8">
    <name type="scientific">Vicingus serpentipes</name>
    <dbReference type="NCBI Taxonomy" id="1926625"/>
    <lineage>
        <taxon>Bacteria</taxon>
        <taxon>Pseudomonadati</taxon>
        <taxon>Bacteroidota</taxon>
        <taxon>Flavobacteriia</taxon>
        <taxon>Flavobacteriales</taxon>
        <taxon>Vicingaceae</taxon>
        <taxon>Vicingus</taxon>
    </lineage>
</organism>
<dbReference type="PANTHER" id="PTHR10846">
    <property type="entry name" value="SODIUM/POTASSIUM/CALCIUM EXCHANGER"/>
    <property type="match status" value="1"/>
</dbReference>
<dbReference type="GO" id="GO:0006874">
    <property type="term" value="P:intracellular calcium ion homeostasis"/>
    <property type="evidence" value="ECO:0007669"/>
    <property type="project" value="TreeGrafter"/>
</dbReference>
<evidence type="ECO:0000313" key="8">
    <source>
        <dbReference type="Proteomes" id="UP000321721"/>
    </source>
</evidence>
<dbReference type="AlphaFoldDB" id="A0A5C6RT34"/>
<dbReference type="NCBIfam" id="TIGR00367">
    <property type="entry name" value="calcium/sodium antiporter"/>
    <property type="match status" value="1"/>
</dbReference>
<evidence type="ECO:0000256" key="2">
    <source>
        <dbReference type="ARBA" id="ARBA00022692"/>
    </source>
</evidence>
<dbReference type="Pfam" id="PF01699">
    <property type="entry name" value="Na_Ca_ex"/>
    <property type="match status" value="2"/>
</dbReference>
<evidence type="ECO:0000313" key="7">
    <source>
        <dbReference type="EMBL" id="TXB65438.1"/>
    </source>
</evidence>
<keyword evidence="2 5" id="KW-0812">Transmembrane</keyword>
<evidence type="ECO:0000256" key="4">
    <source>
        <dbReference type="ARBA" id="ARBA00023136"/>
    </source>
</evidence>
<dbReference type="OrthoDB" id="9794225at2"/>
<dbReference type="Proteomes" id="UP000321721">
    <property type="component" value="Unassembled WGS sequence"/>
</dbReference>
<comment type="subcellular location">
    <subcellularLocation>
        <location evidence="1">Membrane</location>
        <topology evidence="1">Multi-pass membrane protein</topology>
    </subcellularLocation>
</comment>
<keyword evidence="8" id="KW-1185">Reference proteome</keyword>
<feature type="domain" description="Sodium/calcium exchanger membrane region" evidence="6">
    <location>
        <begin position="3"/>
        <end position="142"/>
    </location>
</feature>
<feature type="transmembrane region" description="Helical" evidence="5">
    <location>
        <begin position="6"/>
        <end position="29"/>
    </location>
</feature>